<evidence type="ECO:0000313" key="2">
    <source>
        <dbReference type="EMBL" id="BCU03488.1"/>
    </source>
</evidence>
<feature type="region of interest" description="Disordered" evidence="1">
    <location>
        <begin position="132"/>
        <end position="166"/>
    </location>
</feature>
<evidence type="ECO:0000313" key="3">
    <source>
        <dbReference type="Proteomes" id="UP001253637"/>
    </source>
</evidence>
<proteinExistence type="predicted"/>
<name>A0A811BNP8_9VIRU</name>
<sequence length="166" mass="18302">MIAEAVSFFFLVVSLCVCDCSRSVVEPRAPKVPLSHAGPILAPRARSGEKAPHRQGLLTTAKACLHFFRCVFLVFFRDAVSTNRDSRFGDATIAAPTGSGFFSRRDMRRLWGHDHLFFPPNRLWAGPTRANHKKGIGVPQSTASIAVGPPRRRGSAFERKKGTRAK</sequence>
<reference evidence="2" key="1">
    <citation type="submission" date="2021-04" db="EMBL/GenBank/DDBJ databases">
        <title>Draft Genome Sequence of Pandoravirus japonicus, Isolated from the Sabaishi River of Niigata, Japan.</title>
        <authorList>
            <person name="Hosokawa N."/>
            <person name="Takahashi H."/>
            <person name="Aoki K."/>
            <person name="Takemura M."/>
        </authorList>
    </citation>
    <scope>NUCLEOTIDE SEQUENCE</scope>
</reference>
<organism evidence="2 3">
    <name type="scientific">Pandoravirus japonicus</name>
    <dbReference type="NCBI Taxonomy" id="2823154"/>
    <lineage>
        <taxon>Viruses</taxon>
        <taxon>Pandoravirus</taxon>
    </lineage>
</organism>
<evidence type="ECO:0000256" key="1">
    <source>
        <dbReference type="SAM" id="MobiDB-lite"/>
    </source>
</evidence>
<protein>
    <submittedName>
        <fullName evidence="2">Uncharacterized protein</fullName>
    </submittedName>
</protein>
<dbReference type="Proteomes" id="UP001253637">
    <property type="component" value="Segment"/>
</dbReference>
<accession>A0A811BNP8</accession>
<dbReference type="EMBL" id="LC625835">
    <property type="protein sequence ID" value="BCU03488.1"/>
    <property type="molecule type" value="Genomic_DNA"/>
</dbReference>